<sequence length="325" mass="35083">MASAALGTGLAATAHPAAASPANSRRSPDGLKLRWLGVAGWELSFGEHSILVDPYLSRQEYRRADGTTNPAMPLKPNPGIVETVARHHLTKAPDLVLVTHGHWDHLLDVPQLLGRGGWKDATIRTLCGETHLYLLQAMDTDPARLEHCITVTGGEVLRFPEGSSAQPPACTVEVFRSLHSQLPGYGFPYHGHLIARPERPTQLQHLLEGGTLGYQVTVGANGPRVMFLSGTANFAEREVAGARPDVLVLGVSGHTGVHRHIERAMEALGNPPVVVPSHHDNMLTELTSPDIAKSINQDAVRDLRRIVEPLGATVLEPRHLAQLAL</sequence>
<evidence type="ECO:0000313" key="2">
    <source>
        <dbReference type="EMBL" id="MEV5505134.1"/>
    </source>
</evidence>
<dbReference type="RefSeq" id="WP_109281941.1">
    <property type="nucleotide sequence ID" value="NZ_JBFAUK010000001.1"/>
</dbReference>
<reference evidence="2 3" key="1">
    <citation type="submission" date="2024-06" db="EMBL/GenBank/DDBJ databases">
        <title>The Natural Products Discovery Center: Release of the First 8490 Sequenced Strains for Exploring Actinobacteria Biosynthetic Diversity.</title>
        <authorList>
            <person name="Kalkreuter E."/>
            <person name="Kautsar S.A."/>
            <person name="Yang D."/>
            <person name="Bader C.D."/>
            <person name="Teijaro C.N."/>
            <person name="Fluegel L."/>
            <person name="Davis C.M."/>
            <person name="Simpson J.R."/>
            <person name="Lauterbach L."/>
            <person name="Steele A.D."/>
            <person name="Gui C."/>
            <person name="Meng S."/>
            <person name="Li G."/>
            <person name="Viehrig K."/>
            <person name="Ye F."/>
            <person name="Su P."/>
            <person name="Kiefer A.F."/>
            <person name="Nichols A."/>
            <person name="Cepeda A.J."/>
            <person name="Yan W."/>
            <person name="Fan B."/>
            <person name="Jiang Y."/>
            <person name="Adhikari A."/>
            <person name="Zheng C.-J."/>
            <person name="Schuster L."/>
            <person name="Cowan T.M."/>
            <person name="Smanski M.J."/>
            <person name="Chevrette M.G."/>
            <person name="De Carvalho L.P.S."/>
            <person name="Shen B."/>
        </authorList>
    </citation>
    <scope>NUCLEOTIDE SEQUENCE [LARGE SCALE GENOMIC DNA]</scope>
    <source>
        <strain evidence="2 3">NPDC052347</strain>
    </source>
</reference>
<dbReference type="InterPro" id="IPR050114">
    <property type="entry name" value="UPF0173_UPF0282_UlaG_hydrolase"/>
</dbReference>
<dbReference type="InterPro" id="IPR036866">
    <property type="entry name" value="RibonucZ/Hydroxyglut_hydro"/>
</dbReference>
<dbReference type="EMBL" id="JBFAUK010000001">
    <property type="protein sequence ID" value="MEV5505134.1"/>
    <property type="molecule type" value="Genomic_DNA"/>
</dbReference>
<keyword evidence="3" id="KW-1185">Reference proteome</keyword>
<evidence type="ECO:0000256" key="1">
    <source>
        <dbReference type="SAM" id="MobiDB-lite"/>
    </source>
</evidence>
<dbReference type="SUPFAM" id="SSF56281">
    <property type="entry name" value="Metallo-hydrolase/oxidoreductase"/>
    <property type="match status" value="1"/>
</dbReference>
<dbReference type="Proteomes" id="UP001552594">
    <property type="component" value="Unassembled WGS sequence"/>
</dbReference>
<evidence type="ECO:0000313" key="3">
    <source>
        <dbReference type="Proteomes" id="UP001552594"/>
    </source>
</evidence>
<dbReference type="PANTHER" id="PTHR43546">
    <property type="entry name" value="UPF0173 METAL-DEPENDENT HYDROLASE MJ1163-RELATED"/>
    <property type="match status" value="1"/>
</dbReference>
<dbReference type="PANTHER" id="PTHR43546:SF3">
    <property type="entry name" value="UPF0173 METAL-DEPENDENT HYDROLASE MJ1163"/>
    <property type="match status" value="1"/>
</dbReference>
<feature type="region of interest" description="Disordered" evidence="1">
    <location>
        <begin position="1"/>
        <end position="27"/>
    </location>
</feature>
<comment type="caution">
    <text evidence="2">The sequence shown here is derived from an EMBL/GenBank/DDBJ whole genome shotgun (WGS) entry which is preliminary data.</text>
</comment>
<accession>A0ABV3JQH3</accession>
<dbReference type="CDD" id="cd06262">
    <property type="entry name" value="metallo-hydrolase-like_MBL-fold"/>
    <property type="match status" value="1"/>
</dbReference>
<dbReference type="Gene3D" id="3.60.15.10">
    <property type="entry name" value="Ribonuclease Z/Hydroxyacylglutathione hydrolase-like"/>
    <property type="match status" value="1"/>
</dbReference>
<organism evidence="2 3">
    <name type="scientific">Streptomyces orinoci</name>
    <name type="common">Streptoverticillium orinoci</name>
    <dbReference type="NCBI Taxonomy" id="67339"/>
    <lineage>
        <taxon>Bacteria</taxon>
        <taxon>Bacillati</taxon>
        <taxon>Actinomycetota</taxon>
        <taxon>Actinomycetes</taxon>
        <taxon>Kitasatosporales</taxon>
        <taxon>Streptomycetaceae</taxon>
        <taxon>Streptomyces</taxon>
    </lineage>
</organism>
<dbReference type="Pfam" id="PF13483">
    <property type="entry name" value="Lactamase_B_3"/>
    <property type="match status" value="1"/>
</dbReference>
<proteinExistence type="predicted"/>
<gene>
    <name evidence="2" type="ORF">AB0L16_01465</name>
</gene>
<feature type="compositionally biased region" description="Low complexity" evidence="1">
    <location>
        <begin position="1"/>
        <end position="22"/>
    </location>
</feature>
<protein>
    <submittedName>
        <fullName evidence="2">MBL fold metallo-hydrolase</fullName>
    </submittedName>
</protein>
<name>A0ABV3JQH3_STRON</name>